<evidence type="ECO:0000313" key="3">
    <source>
        <dbReference type="Proteomes" id="UP000485880"/>
    </source>
</evidence>
<protein>
    <submittedName>
        <fullName evidence="2">Uncharacterized protein</fullName>
    </submittedName>
</protein>
<reference evidence="2 3" key="1">
    <citation type="submission" date="2019-05" db="EMBL/GenBank/DDBJ databases">
        <authorList>
            <person name="Farhan Ul Haque M."/>
        </authorList>
    </citation>
    <scope>NUCLEOTIDE SEQUENCE [LARGE SCALE GENOMIC DNA]</scope>
    <source>
        <strain evidence="2">2</strain>
    </source>
</reference>
<gene>
    <name evidence="2" type="ORF">MPC4_290026</name>
</gene>
<proteinExistence type="predicted"/>
<name>A0A8B6M6W8_METTU</name>
<organism evidence="2 3">
    <name type="scientific">Methylocella tundrae</name>
    <dbReference type="NCBI Taxonomy" id="227605"/>
    <lineage>
        <taxon>Bacteria</taxon>
        <taxon>Pseudomonadati</taxon>
        <taxon>Pseudomonadota</taxon>
        <taxon>Alphaproteobacteria</taxon>
        <taxon>Hyphomicrobiales</taxon>
        <taxon>Beijerinckiaceae</taxon>
        <taxon>Methylocella</taxon>
    </lineage>
</organism>
<sequence>MPRDYSCGAFWRKGGKPNDGSDEPPARADGTARRIMDGPFGGRRRDLRERFGDDQAVKPRQHCLWPGA</sequence>
<comment type="caution">
    <text evidence="2">The sequence shown here is derived from an EMBL/GenBank/DDBJ whole genome shotgun (WGS) entry which is preliminary data.</text>
</comment>
<dbReference type="Proteomes" id="UP000485880">
    <property type="component" value="Unassembled WGS sequence"/>
</dbReference>
<dbReference type="EMBL" id="CABFMQ020000086">
    <property type="protein sequence ID" value="VTZ50779.1"/>
    <property type="molecule type" value="Genomic_DNA"/>
</dbReference>
<feature type="compositionally biased region" description="Basic and acidic residues" evidence="1">
    <location>
        <begin position="24"/>
        <end position="36"/>
    </location>
</feature>
<dbReference type="AlphaFoldDB" id="A0A8B6M6W8"/>
<feature type="region of interest" description="Disordered" evidence="1">
    <location>
        <begin position="1"/>
        <end position="46"/>
    </location>
</feature>
<evidence type="ECO:0000313" key="2">
    <source>
        <dbReference type="EMBL" id="VTZ50779.1"/>
    </source>
</evidence>
<keyword evidence="3" id="KW-1185">Reference proteome</keyword>
<evidence type="ECO:0000256" key="1">
    <source>
        <dbReference type="SAM" id="MobiDB-lite"/>
    </source>
</evidence>
<accession>A0A8B6M6W8</accession>